<dbReference type="AlphaFoldDB" id="A0A538U036"/>
<sequence length="109" mass="12362">MASEAPPLGAEDQALLDRVAARVVELHLEIPAILTLETAKPLTVIASQSLIFFEPMLQSLFRLSDYRRFTALVERREVVEALITRIETRAEAERARRLAERRRHGGRQG</sequence>
<evidence type="ECO:0000313" key="2">
    <source>
        <dbReference type="Proteomes" id="UP000319771"/>
    </source>
</evidence>
<evidence type="ECO:0000313" key="1">
    <source>
        <dbReference type="EMBL" id="TMQ69267.1"/>
    </source>
</evidence>
<comment type="caution">
    <text evidence="1">The sequence shown here is derived from an EMBL/GenBank/DDBJ whole genome shotgun (WGS) entry which is preliminary data.</text>
</comment>
<protein>
    <submittedName>
        <fullName evidence="1">Uncharacterized protein</fullName>
    </submittedName>
</protein>
<gene>
    <name evidence="1" type="ORF">E6K81_15290</name>
</gene>
<dbReference type="EMBL" id="VBPB01000324">
    <property type="protein sequence ID" value="TMQ69267.1"/>
    <property type="molecule type" value="Genomic_DNA"/>
</dbReference>
<proteinExistence type="predicted"/>
<dbReference type="Proteomes" id="UP000319771">
    <property type="component" value="Unassembled WGS sequence"/>
</dbReference>
<reference evidence="1 2" key="1">
    <citation type="journal article" date="2019" name="Nat. Microbiol.">
        <title>Mediterranean grassland soil C-N compound turnover is dependent on rainfall and depth, and is mediated by genomically divergent microorganisms.</title>
        <authorList>
            <person name="Diamond S."/>
            <person name="Andeer P.F."/>
            <person name="Li Z."/>
            <person name="Crits-Christoph A."/>
            <person name="Burstein D."/>
            <person name="Anantharaman K."/>
            <person name="Lane K.R."/>
            <person name="Thomas B.C."/>
            <person name="Pan C."/>
            <person name="Northen T.R."/>
            <person name="Banfield J.F."/>
        </authorList>
    </citation>
    <scope>NUCLEOTIDE SEQUENCE [LARGE SCALE GENOMIC DNA]</scope>
    <source>
        <strain evidence="1">WS_11</strain>
    </source>
</reference>
<name>A0A538U036_UNCEI</name>
<organism evidence="1 2">
    <name type="scientific">Eiseniibacteriota bacterium</name>
    <dbReference type="NCBI Taxonomy" id="2212470"/>
    <lineage>
        <taxon>Bacteria</taxon>
        <taxon>Candidatus Eiseniibacteriota</taxon>
    </lineage>
</organism>
<accession>A0A538U036</accession>